<dbReference type="STRING" id="634771.SAMN04488128_1011699"/>
<feature type="transmembrane region" description="Helical" evidence="13">
    <location>
        <begin position="199"/>
        <end position="218"/>
    </location>
</feature>
<name>A0A1T4NQN7_9BACT</name>
<dbReference type="RefSeq" id="WP_078668283.1">
    <property type="nucleotide sequence ID" value="NZ_FUWZ01000001.1"/>
</dbReference>
<dbReference type="InterPro" id="IPR010617">
    <property type="entry name" value="TMEM175-like"/>
</dbReference>
<feature type="transmembrane region" description="Helical" evidence="13">
    <location>
        <begin position="171"/>
        <end position="193"/>
    </location>
</feature>
<dbReference type="PANTHER" id="PTHR31462:SF5">
    <property type="entry name" value="ENDOSOMAL_LYSOSOMAL PROTON CHANNEL TMEM175"/>
    <property type="match status" value="1"/>
</dbReference>
<keyword evidence="11" id="KW-0407">Ion channel</keyword>
<proteinExistence type="inferred from homology"/>
<keyword evidence="3" id="KW-0813">Transport</keyword>
<gene>
    <name evidence="14" type="ORF">SAMN04488128_1011699</name>
</gene>
<dbReference type="OrthoDB" id="7626281at2"/>
<dbReference type="AlphaFoldDB" id="A0A1T4NQN7"/>
<keyword evidence="15" id="KW-1185">Reference proteome</keyword>
<dbReference type="PANTHER" id="PTHR31462">
    <property type="entry name" value="ENDOSOMAL/LYSOSOMAL POTASSIUM CHANNEL TMEM175"/>
    <property type="match status" value="1"/>
</dbReference>
<accession>A0A1T4NQN7</accession>
<comment type="similarity">
    <text evidence="2">Belongs to the TMEM175 family.</text>
</comment>
<organism evidence="14 15">
    <name type="scientific">Chitinophaga eiseniae</name>
    <dbReference type="NCBI Taxonomy" id="634771"/>
    <lineage>
        <taxon>Bacteria</taxon>
        <taxon>Pseudomonadati</taxon>
        <taxon>Bacteroidota</taxon>
        <taxon>Chitinophagia</taxon>
        <taxon>Chitinophagales</taxon>
        <taxon>Chitinophagaceae</taxon>
        <taxon>Chitinophaga</taxon>
    </lineage>
</organism>
<keyword evidence="8 13" id="KW-1133">Transmembrane helix</keyword>
<comment type="subcellular location">
    <subcellularLocation>
        <location evidence="1">Membrane</location>
        <topology evidence="1">Multi-pass membrane protein</topology>
    </subcellularLocation>
</comment>
<evidence type="ECO:0000256" key="11">
    <source>
        <dbReference type="ARBA" id="ARBA00023303"/>
    </source>
</evidence>
<evidence type="ECO:0000256" key="7">
    <source>
        <dbReference type="ARBA" id="ARBA00022958"/>
    </source>
</evidence>
<evidence type="ECO:0000256" key="9">
    <source>
        <dbReference type="ARBA" id="ARBA00023065"/>
    </source>
</evidence>
<evidence type="ECO:0000313" key="15">
    <source>
        <dbReference type="Proteomes" id="UP000190367"/>
    </source>
</evidence>
<protein>
    <recommendedName>
        <fullName evidence="16">DUF1211 domain-containing protein</fullName>
    </recommendedName>
</protein>
<evidence type="ECO:0000256" key="13">
    <source>
        <dbReference type="SAM" id="Phobius"/>
    </source>
</evidence>
<sequence length="236" mass="27848">MSMSVIKEAKTPHREFELDRAVLFSDAVFAIAITLLIIEIKLPHMPEHLPAGGYRQVLHPFLMEFFTFAMSFMFIGTFWKWHLHLCRFLQHYDDGLIHRNLFFLFFIVTFPFSTASMMHMSSHFMLPLYIYLFNLAGCLAGLFWISYYIFQRKPGLAVVGQHTEKELLYQRLKYSFLTMTFGFTAIALAYFIYPDNQTIQNISFCLIPLLIFFNHFRLKIKKRNTLRLVHIGDKSS</sequence>
<dbReference type="Proteomes" id="UP000190367">
    <property type="component" value="Unassembled WGS sequence"/>
</dbReference>
<evidence type="ECO:0000313" key="14">
    <source>
        <dbReference type="EMBL" id="SJZ81512.1"/>
    </source>
</evidence>
<keyword evidence="5 13" id="KW-0812">Transmembrane</keyword>
<evidence type="ECO:0000256" key="10">
    <source>
        <dbReference type="ARBA" id="ARBA00023136"/>
    </source>
</evidence>
<evidence type="ECO:0000256" key="3">
    <source>
        <dbReference type="ARBA" id="ARBA00022448"/>
    </source>
</evidence>
<dbReference type="EMBL" id="FUWZ01000001">
    <property type="protein sequence ID" value="SJZ81512.1"/>
    <property type="molecule type" value="Genomic_DNA"/>
</dbReference>
<dbReference type="GO" id="GO:0015252">
    <property type="term" value="F:proton channel activity"/>
    <property type="evidence" value="ECO:0007669"/>
    <property type="project" value="InterPro"/>
</dbReference>
<dbReference type="Pfam" id="PF06736">
    <property type="entry name" value="TMEM175"/>
    <property type="match status" value="1"/>
</dbReference>
<evidence type="ECO:0000256" key="1">
    <source>
        <dbReference type="ARBA" id="ARBA00004141"/>
    </source>
</evidence>
<feature type="transmembrane region" description="Helical" evidence="13">
    <location>
        <begin position="100"/>
        <end position="122"/>
    </location>
</feature>
<feature type="transmembrane region" description="Helical" evidence="13">
    <location>
        <begin position="21"/>
        <end position="38"/>
    </location>
</feature>
<keyword evidence="6" id="KW-0631">Potassium channel</keyword>
<evidence type="ECO:0000256" key="8">
    <source>
        <dbReference type="ARBA" id="ARBA00022989"/>
    </source>
</evidence>
<feature type="transmembrane region" description="Helical" evidence="13">
    <location>
        <begin position="128"/>
        <end position="150"/>
    </location>
</feature>
<reference evidence="15" key="1">
    <citation type="submission" date="2017-02" db="EMBL/GenBank/DDBJ databases">
        <authorList>
            <person name="Varghese N."/>
            <person name="Submissions S."/>
        </authorList>
    </citation>
    <scope>NUCLEOTIDE SEQUENCE [LARGE SCALE GENOMIC DNA]</scope>
    <source>
        <strain evidence="15">DSM 22224</strain>
    </source>
</reference>
<evidence type="ECO:0000256" key="5">
    <source>
        <dbReference type="ARBA" id="ARBA00022692"/>
    </source>
</evidence>
<evidence type="ECO:0000256" key="6">
    <source>
        <dbReference type="ARBA" id="ARBA00022826"/>
    </source>
</evidence>
<keyword evidence="9" id="KW-0406">Ion transport</keyword>
<evidence type="ECO:0000256" key="4">
    <source>
        <dbReference type="ARBA" id="ARBA00022538"/>
    </source>
</evidence>
<keyword evidence="10 13" id="KW-0472">Membrane</keyword>
<evidence type="ECO:0000256" key="2">
    <source>
        <dbReference type="ARBA" id="ARBA00006920"/>
    </source>
</evidence>
<dbReference type="GO" id="GO:0016020">
    <property type="term" value="C:membrane"/>
    <property type="evidence" value="ECO:0007669"/>
    <property type="project" value="UniProtKB-SubCell"/>
</dbReference>
<dbReference type="GO" id="GO:0005267">
    <property type="term" value="F:potassium channel activity"/>
    <property type="evidence" value="ECO:0007669"/>
    <property type="project" value="UniProtKB-KW"/>
</dbReference>
<comment type="catalytic activity">
    <reaction evidence="12">
        <text>K(+)(in) = K(+)(out)</text>
        <dbReference type="Rhea" id="RHEA:29463"/>
        <dbReference type="ChEBI" id="CHEBI:29103"/>
    </reaction>
</comment>
<evidence type="ECO:0000256" key="12">
    <source>
        <dbReference type="ARBA" id="ARBA00034430"/>
    </source>
</evidence>
<keyword evidence="7" id="KW-0630">Potassium</keyword>
<keyword evidence="4" id="KW-0633">Potassium transport</keyword>
<evidence type="ECO:0008006" key="16">
    <source>
        <dbReference type="Google" id="ProtNLM"/>
    </source>
</evidence>
<feature type="transmembrane region" description="Helical" evidence="13">
    <location>
        <begin position="58"/>
        <end position="79"/>
    </location>
</feature>